<feature type="chain" id="PRO_5002894546" evidence="2">
    <location>
        <begin position="19"/>
        <end position="287"/>
    </location>
</feature>
<dbReference type="InterPro" id="IPR050300">
    <property type="entry name" value="GDXG_lipolytic_enzyme"/>
</dbReference>
<dbReference type="PANTHER" id="PTHR48081">
    <property type="entry name" value="AB HYDROLASE SUPERFAMILY PROTEIN C4A8.06C"/>
    <property type="match status" value="1"/>
</dbReference>
<dbReference type="GO" id="GO:0016787">
    <property type="term" value="F:hydrolase activity"/>
    <property type="evidence" value="ECO:0007669"/>
    <property type="project" value="UniProtKB-KW"/>
</dbReference>
<sequence length="287" mass="31628" precursor="true">MRKLTALFLLLTCLSLHAEEEIIRLYKGPAPGSEEWKHTEQVSLTNLWQARVVFNVVNPTLTVFRPDSGTTNGTGIVICPGGGFFGLGIDSEGFDVARWLTKKGFTCFVLKYRLVHCKTDDPTREMLSQGNLDTVVAPTVKLALEDGKTAIGYLRTHAKDYGLKPDHIGIIGFSAGGTVATSVAYNYTAETRPNFVAPIYPAYSWAIKDHGVPADAPPMFILGATDDPFNLAPQSVTLYQDWTSAKKSAELHLYSMGGHGFGMRKQNLPSDEWIRLFADWLKIQDGK</sequence>
<evidence type="ECO:0000256" key="1">
    <source>
        <dbReference type="ARBA" id="ARBA00022801"/>
    </source>
</evidence>
<evidence type="ECO:0000256" key="2">
    <source>
        <dbReference type="SAM" id="SignalP"/>
    </source>
</evidence>
<dbReference type="Gene3D" id="3.40.50.1820">
    <property type="entry name" value="alpha/beta hydrolase"/>
    <property type="match status" value="1"/>
</dbReference>
<dbReference type="PANTHER" id="PTHR48081:SF6">
    <property type="entry name" value="PEPTIDASE S9 PROLYL OLIGOPEPTIDASE CATALYTIC DOMAIN-CONTAINING PROTEIN"/>
    <property type="match status" value="1"/>
</dbReference>
<gene>
    <name evidence="4" type="ORF">Cflav_PD0961</name>
</gene>
<feature type="signal peptide" evidence="2">
    <location>
        <begin position="1"/>
        <end position="18"/>
    </location>
</feature>
<dbReference type="InterPro" id="IPR029058">
    <property type="entry name" value="AB_hydrolase_fold"/>
</dbReference>
<reference evidence="4 5" key="1">
    <citation type="journal article" date="2011" name="J. Bacteriol.">
        <title>Genome sequence of 'Pedosphaera parvula' Ellin514, an aerobic Verrucomicrobial isolate from pasture soil.</title>
        <authorList>
            <person name="Kant R."/>
            <person name="van Passel M.W."/>
            <person name="Sangwan P."/>
            <person name="Palva A."/>
            <person name="Lucas S."/>
            <person name="Copeland A."/>
            <person name="Lapidus A."/>
            <person name="Glavina Del Rio T."/>
            <person name="Dalin E."/>
            <person name="Tice H."/>
            <person name="Bruce D."/>
            <person name="Goodwin L."/>
            <person name="Pitluck S."/>
            <person name="Chertkov O."/>
            <person name="Larimer F.W."/>
            <person name="Land M.L."/>
            <person name="Hauser L."/>
            <person name="Brettin T.S."/>
            <person name="Detter J.C."/>
            <person name="Han S."/>
            <person name="de Vos W.M."/>
            <person name="Janssen P.H."/>
            <person name="Smidt H."/>
        </authorList>
    </citation>
    <scope>NUCLEOTIDE SEQUENCE [LARGE SCALE GENOMIC DNA]</scope>
    <source>
        <strain evidence="4 5">Ellin514</strain>
    </source>
</reference>
<keyword evidence="1" id="KW-0378">Hydrolase</keyword>
<dbReference type="EMBL" id="ABOX02000052">
    <property type="protein sequence ID" value="EEF57996.1"/>
    <property type="molecule type" value="Genomic_DNA"/>
</dbReference>
<dbReference type="InterPro" id="IPR002925">
    <property type="entry name" value="Dienelactn_hydro"/>
</dbReference>
<evidence type="ECO:0000313" key="5">
    <source>
        <dbReference type="Proteomes" id="UP000003688"/>
    </source>
</evidence>
<dbReference type="OrthoDB" id="9794725at2"/>
<dbReference type="Pfam" id="PF01738">
    <property type="entry name" value="DLH"/>
    <property type="match status" value="1"/>
</dbReference>
<protein>
    <submittedName>
        <fullName evidence="4">Esterase/lipase-like protein</fullName>
    </submittedName>
</protein>
<evidence type="ECO:0000259" key="3">
    <source>
        <dbReference type="Pfam" id="PF01738"/>
    </source>
</evidence>
<feature type="domain" description="Dienelactone hydrolase" evidence="3">
    <location>
        <begin position="75"/>
        <end position="267"/>
    </location>
</feature>
<organism evidence="4 5">
    <name type="scientific">Pedosphaera parvula (strain Ellin514)</name>
    <dbReference type="NCBI Taxonomy" id="320771"/>
    <lineage>
        <taxon>Bacteria</taxon>
        <taxon>Pseudomonadati</taxon>
        <taxon>Verrucomicrobiota</taxon>
        <taxon>Pedosphaerae</taxon>
        <taxon>Pedosphaerales</taxon>
        <taxon>Pedosphaeraceae</taxon>
        <taxon>Pedosphaera</taxon>
    </lineage>
</organism>
<keyword evidence="5" id="KW-1185">Reference proteome</keyword>
<proteinExistence type="predicted"/>
<dbReference type="RefSeq" id="WP_007417964.1">
    <property type="nucleotide sequence ID" value="NZ_ABOX02000052.1"/>
</dbReference>
<dbReference type="AlphaFoldDB" id="B9XQ78"/>
<comment type="caution">
    <text evidence="4">The sequence shown here is derived from an EMBL/GenBank/DDBJ whole genome shotgun (WGS) entry which is preliminary data.</text>
</comment>
<name>B9XQ78_PEDPL</name>
<keyword evidence="2" id="KW-0732">Signal</keyword>
<dbReference type="STRING" id="320771.Cflav_PD0961"/>
<dbReference type="SUPFAM" id="SSF53474">
    <property type="entry name" value="alpha/beta-Hydrolases"/>
    <property type="match status" value="1"/>
</dbReference>
<accession>B9XQ78</accession>
<evidence type="ECO:0000313" key="4">
    <source>
        <dbReference type="EMBL" id="EEF57996.1"/>
    </source>
</evidence>
<dbReference type="Proteomes" id="UP000003688">
    <property type="component" value="Unassembled WGS sequence"/>
</dbReference>